<dbReference type="HOGENOM" id="CLU_1573565_0_0_1"/>
<evidence type="ECO:0000313" key="4">
    <source>
        <dbReference type="Proteomes" id="UP000013827"/>
    </source>
</evidence>
<dbReference type="Pfam" id="PF00254">
    <property type="entry name" value="FKBP_C"/>
    <property type="match status" value="1"/>
</dbReference>
<dbReference type="AlphaFoldDB" id="A0A0D3IK41"/>
<sequence>MPLVFSTTAGGLRLRDVETGGGREAAAGDVVRVLFSGSLLSGAEGWSVSERGETFAIGRGNSAMWEEVAVGMRVGGRRTVLVPPSASLRPIKKGRALLAPPGETMRFECELQTIESGVTALAVRSGLLGVGSVAAPLALIALTNWLCCLLWAGLPQPADAAEARGQRRSN</sequence>
<dbReference type="KEGG" id="ehx:EMIHUDRAFT_214486"/>
<evidence type="ECO:0000256" key="1">
    <source>
        <dbReference type="PROSITE-ProRule" id="PRU00277"/>
    </source>
</evidence>
<dbReference type="PROSITE" id="PS50059">
    <property type="entry name" value="FKBP_PPIASE"/>
    <property type="match status" value="1"/>
</dbReference>
<dbReference type="EC" id="5.2.1.8" evidence="1"/>
<name>A0A0D3IK41_EMIH1</name>
<dbReference type="EnsemblProtists" id="EOD11626">
    <property type="protein sequence ID" value="EOD11626"/>
    <property type="gene ID" value="EMIHUDRAFT_214486"/>
</dbReference>
<reference evidence="3" key="2">
    <citation type="submission" date="2024-10" db="UniProtKB">
        <authorList>
            <consortium name="EnsemblProtists"/>
        </authorList>
    </citation>
    <scope>IDENTIFICATION</scope>
</reference>
<comment type="catalytic activity">
    <reaction evidence="1">
        <text>[protein]-peptidylproline (omega=180) = [protein]-peptidylproline (omega=0)</text>
        <dbReference type="Rhea" id="RHEA:16237"/>
        <dbReference type="Rhea" id="RHEA-COMP:10747"/>
        <dbReference type="Rhea" id="RHEA-COMP:10748"/>
        <dbReference type="ChEBI" id="CHEBI:83833"/>
        <dbReference type="ChEBI" id="CHEBI:83834"/>
        <dbReference type="EC" id="5.2.1.8"/>
    </reaction>
</comment>
<protein>
    <recommendedName>
        <fullName evidence="1">peptidylprolyl isomerase</fullName>
        <ecNumber evidence="1">5.2.1.8</ecNumber>
    </recommendedName>
</protein>
<keyword evidence="1" id="KW-0697">Rotamase</keyword>
<keyword evidence="1" id="KW-0413">Isomerase</keyword>
<dbReference type="InterPro" id="IPR046357">
    <property type="entry name" value="PPIase_dom_sf"/>
</dbReference>
<dbReference type="STRING" id="2903.R1DL89"/>
<reference evidence="4" key="1">
    <citation type="journal article" date="2013" name="Nature">
        <title>Pan genome of the phytoplankton Emiliania underpins its global distribution.</title>
        <authorList>
            <person name="Read B.A."/>
            <person name="Kegel J."/>
            <person name="Klute M.J."/>
            <person name="Kuo A."/>
            <person name="Lefebvre S.C."/>
            <person name="Maumus F."/>
            <person name="Mayer C."/>
            <person name="Miller J."/>
            <person name="Monier A."/>
            <person name="Salamov A."/>
            <person name="Young J."/>
            <person name="Aguilar M."/>
            <person name="Claverie J.M."/>
            <person name="Frickenhaus S."/>
            <person name="Gonzalez K."/>
            <person name="Herman E.K."/>
            <person name="Lin Y.C."/>
            <person name="Napier J."/>
            <person name="Ogata H."/>
            <person name="Sarno A.F."/>
            <person name="Shmutz J."/>
            <person name="Schroeder D."/>
            <person name="de Vargas C."/>
            <person name="Verret F."/>
            <person name="von Dassow P."/>
            <person name="Valentin K."/>
            <person name="Van de Peer Y."/>
            <person name="Wheeler G."/>
            <person name="Dacks J.B."/>
            <person name="Delwiche C.F."/>
            <person name="Dyhrman S.T."/>
            <person name="Glockner G."/>
            <person name="John U."/>
            <person name="Richards T."/>
            <person name="Worden A.Z."/>
            <person name="Zhang X."/>
            <person name="Grigoriev I.V."/>
            <person name="Allen A.E."/>
            <person name="Bidle K."/>
            <person name="Borodovsky M."/>
            <person name="Bowler C."/>
            <person name="Brownlee C."/>
            <person name="Cock J.M."/>
            <person name="Elias M."/>
            <person name="Gladyshev V.N."/>
            <person name="Groth M."/>
            <person name="Guda C."/>
            <person name="Hadaegh A."/>
            <person name="Iglesias-Rodriguez M.D."/>
            <person name="Jenkins J."/>
            <person name="Jones B.M."/>
            <person name="Lawson T."/>
            <person name="Leese F."/>
            <person name="Lindquist E."/>
            <person name="Lobanov A."/>
            <person name="Lomsadze A."/>
            <person name="Malik S.B."/>
            <person name="Marsh M.E."/>
            <person name="Mackinder L."/>
            <person name="Mock T."/>
            <person name="Mueller-Roeber B."/>
            <person name="Pagarete A."/>
            <person name="Parker M."/>
            <person name="Probert I."/>
            <person name="Quesneville H."/>
            <person name="Raines C."/>
            <person name="Rensing S.A."/>
            <person name="Riano-Pachon D.M."/>
            <person name="Richier S."/>
            <person name="Rokitta S."/>
            <person name="Shiraiwa Y."/>
            <person name="Soanes D.M."/>
            <person name="van der Giezen M."/>
            <person name="Wahlund T.M."/>
            <person name="Williams B."/>
            <person name="Wilson W."/>
            <person name="Wolfe G."/>
            <person name="Wurch L.L."/>
        </authorList>
    </citation>
    <scope>NUCLEOTIDE SEQUENCE</scope>
</reference>
<dbReference type="InterPro" id="IPR001179">
    <property type="entry name" value="PPIase_FKBP_dom"/>
</dbReference>
<dbReference type="SUPFAM" id="SSF54534">
    <property type="entry name" value="FKBP-like"/>
    <property type="match status" value="1"/>
</dbReference>
<proteinExistence type="predicted"/>
<feature type="domain" description="PPIase FKBP-type" evidence="2">
    <location>
        <begin position="28"/>
        <end position="115"/>
    </location>
</feature>
<dbReference type="RefSeq" id="XP_005764055.1">
    <property type="nucleotide sequence ID" value="XM_005763998.1"/>
</dbReference>
<dbReference type="GeneID" id="17257748"/>
<organism evidence="3 4">
    <name type="scientific">Emiliania huxleyi (strain CCMP1516)</name>
    <dbReference type="NCBI Taxonomy" id="280463"/>
    <lineage>
        <taxon>Eukaryota</taxon>
        <taxon>Haptista</taxon>
        <taxon>Haptophyta</taxon>
        <taxon>Prymnesiophyceae</taxon>
        <taxon>Isochrysidales</taxon>
        <taxon>Noelaerhabdaceae</taxon>
        <taxon>Emiliania</taxon>
    </lineage>
</organism>
<dbReference type="Gene3D" id="3.10.50.40">
    <property type="match status" value="1"/>
</dbReference>
<evidence type="ECO:0000313" key="3">
    <source>
        <dbReference type="EnsemblProtists" id="EOD11626"/>
    </source>
</evidence>
<dbReference type="GO" id="GO:0003755">
    <property type="term" value="F:peptidyl-prolyl cis-trans isomerase activity"/>
    <property type="evidence" value="ECO:0007669"/>
    <property type="project" value="UniProtKB-KW"/>
</dbReference>
<dbReference type="PaxDb" id="2903-EOD11626"/>
<evidence type="ECO:0000259" key="2">
    <source>
        <dbReference type="PROSITE" id="PS50059"/>
    </source>
</evidence>
<accession>A0A0D3IK41</accession>
<keyword evidence="4" id="KW-1185">Reference proteome</keyword>
<dbReference type="Proteomes" id="UP000013827">
    <property type="component" value="Unassembled WGS sequence"/>
</dbReference>